<gene>
    <name evidence="3" type="ORF">ACFSKX_11740</name>
</gene>
<dbReference type="PANTHER" id="PTHR31793">
    <property type="entry name" value="4-HYDROXYBENZOYL-COA THIOESTERASE FAMILY MEMBER"/>
    <property type="match status" value="1"/>
</dbReference>
<dbReference type="PANTHER" id="PTHR31793:SF27">
    <property type="entry name" value="NOVEL THIOESTERASE SUPERFAMILY DOMAIN AND SAPOSIN A-TYPE DOMAIN CONTAINING PROTEIN (0610012H03RIK)"/>
    <property type="match status" value="1"/>
</dbReference>
<keyword evidence="2 3" id="KW-0378">Hydrolase</keyword>
<dbReference type="EC" id="3.1.2.-" evidence="3"/>
<comment type="similarity">
    <text evidence="1">Belongs to the 4-hydroxybenzoyl-CoA thioesterase family.</text>
</comment>
<dbReference type="Gene3D" id="3.10.129.10">
    <property type="entry name" value="Hotdog Thioesterase"/>
    <property type="match status" value="1"/>
</dbReference>
<dbReference type="Proteomes" id="UP001597425">
    <property type="component" value="Unassembled WGS sequence"/>
</dbReference>
<dbReference type="Pfam" id="PF13279">
    <property type="entry name" value="4HBT_2"/>
    <property type="match status" value="1"/>
</dbReference>
<evidence type="ECO:0000256" key="1">
    <source>
        <dbReference type="ARBA" id="ARBA00005953"/>
    </source>
</evidence>
<dbReference type="SUPFAM" id="SSF54637">
    <property type="entry name" value="Thioesterase/thiol ester dehydrase-isomerase"/>
    <property type="match status" value="1"/>
</dbReference>
<dbReference type="InterPro" id="IPR050563">
    <property type="entry name" value="4-hydroxybenzoyl-CoA_TE"/>
</dbReference>
<comment type="caution">
    <text evidence="3">The sequence shown here is derived from an EMBL/GenBank/DDBJ whole genome shotgun (WGS) entry which is preliminary data.</text>
</comment>
<dbReference type="GO" id="GO:0016787">
    <property type="term" value="F:hydrolase activity"/>
    <property type="evidence" value="ECO:0007669"/>
    <property type="project" value="UniProtKB-KW"/>
</dbReference>
<reference evidence="4" key="1">
    <citation type="journal article" date="2019" name="Int. J. Syst. Evol. Microbiol.">
        <title>The Global Catalogue of Microorganisms (GCM) 10K type strain sequencing project: providing services to taxonomists for standard genome sequencing and annotation.</title>
        <authorList>
            <consortium name="The Broad Institute Genomics Platform"/>
            <consortium name="The Broad Institute Genome Sequencing Center for Infectious Disease"/>
            <person name="Wu L."/>
            <person name="Ma J."/>
        </authorList>
    </citation>
    <scope>NUCLEOTIDE SEQUENCE [LARGE SCALE GENOMIC DNA]</scope>
    <source>
        <strain evidence="4">KCTC 12848</strain>
    </source>
</reference>
<name>A0ABW5EFJ8_9GAMM</name>
<evidence type="ECO:0000256" key="2">
    <source>
        <dbReference type="ARBA" id="ARBA00022801"/>
    </source>
</evidence>
<dbReference type="RefSeq" id="WP_265721158.1">
    <property type="nucleotide sequence ID" value="NZ_JAPIVK010000009.1"/>
</dbReference>
<dbReference type="CDD" id="cd00586">
    <property type="entry name" value="4HBT"/>
    <property type="match status" value="1"/>
</dbReference>
<dbReference type="InterPro" id="IPR029069">
    <property type="entry name" value="HotDog_dom_sf"/>
</dbReference>
<protein>
    <submittedName>
        <fullName evidence="3">Acyl-CoA thioesterase</fullName>
        <ecNumber evidence="3">3.1.2.-</ecNumber>
    </submittedName>
</protein>
<sequence>MSENTAIARSDYRVFYPITTRWMDNDIYGHVNNVTYYSYFDSAVNRYLIEEGGLDIHSAPIVGFVVNSSCDYRAPVAYPQEIEAGLRVARLGNSSVTYQVGIFRRGEESACACGSFTHVFVERATNRSVPIPEAIRRALQAIQMEKTE</sequence>
<proteinExistence type="inferred from homology"/>
<keyword evidence="4" id="KW-1185">Reference proteome</keyword>
<dbReference type="EMBL" id="JBHUJD010000014">
    <property type="protein sequence ID" value="MFD2311088.1"/>
    <property type="molecule type" value="Genomic_DNA"/>
</dbReference>
<evidence type="ECO:0000313" key="4">
    <source>
        <dbReference type="Proteomes" id="UP001597425"/>
    </source>
</evidence>
<accession>A0ABW5EFJ8</accession>
<evidence type="ECO:0000313" key="3">
    <source>
        <dbReference type="EMBL" id="MFD2311088.1"/>
    </source>
</evidence>
<organism evidence="3 4">
    <name type="scientific">Microbulbifer halophilus</name>
    <dbReference type="NCBI Taxonomy" id="453963"/>
    <lineage>
        <taxon>Bacteria</taxon>
        <taxon>Pseudomonadati</taxon>
        <taxon>Pseudomonadota</taxon>
        <taxon>Gammaproteobacteria</taxon>
        <taxon>Cellvibrionales</taxon>
        <taxon>Microbulbiferaceae</taxon>
        <taxon>Microbulbifer</taxon>
    </lineage>
</organism>